<evidence type="ECO:0000256" key="6">
    <source>
        <dbReference type="SAM" id="MobiDB-lite"/>
    </source>
</evidence>
<proteinExistence type="predicted"/>
<dbReference type="CDD" id="cd05195">
    <property type="entry name" value="enoyl_red"/>
    <property type="match status" value="1"/>
</dbReference>
<feature type="compositionally biased region" description="Low complexity" evidence="6">
    <location>
        <begin position="20"/>
        <end position="36"/>
    </location>
</feature>
<keyword evidence="1" id="KW-0596">Phosphopantetheine</keyword>
<evidence type="ECO:0000259" key="8">
    <source>
        <dbReference type="PROSITE" id="PS52004"/>
    </source>
</evidence>
<dbReference type="InterPro" id="IPR011032">
    <property type="entry name" value="GroES-like_sf"/>
</dbReference>
<dbReference type="SMART" id="SM00826">
    <property type="entry name" value="PKS_DH"/>
    <property type="match status" value="1"/>
</dbReference>
<dbReference type="Gene3D" id="3.40.50.720">
    <property type="entry name" value="NAD(P)-binding Rossmann-like Domain"/>
    <property type="match status" value="2"/>
</dbReference>
<dbReference type="InterPro" id="IPR032821">
    <property type="entry name" value="PKS_assoc"/>
</dbReference>
<feature type="compositionally biased region" description="Polar residues" evidence="6">
    <location>
        <begin position="1"/>
        <end position="11"/>
    </location>
</feature>
<feature type="region of interest" description="Disordered" evidence="6">
    <location>
        <begin position="1"/>
        <end position="44"/>
    </location>
</feature>
<dbReference type="InterPro" id="IPR050091">
    <property type="entry name" value="PKS_NRPS_Biosynth_Enz"/>
</dbReference>
<reference evidence="10 11" key="1">
    <citation type="submission" date="2015-10" db="EMBL/GenBank/DDBJ databases">
        <title>Full genome of DAOMC 229536 Phialocephala scopiformis, a fungal endophyte of spruce producing the potent anti-insectan compound rugulosin.</title>
        <authorList>
            <consortium name="DOE Joint Genome Institute"/>
            <person name="Walker A.K."/>
            <person name="Frasz S.L."/>
            <person name="Seifert K.A."/>
            <person name="Miller J.D."/>
            <person name="Mondo S.J."/>
            <person name="Labutti K."/>
            <person name="Lipzen A."/>
            <person name="Dockter R."/>
            <person name="Kennedy M."/>
            <person name="Grigoriev I.V."/>
            <person name="Spatafora J.W."/>
        </authorList>
    </citation>
    <scope>NUCLEOTIDE SEQUENCE [LARGE SCALE GENOMIC DNA]</scope>
    <source>
        <strain evidence="10 11">CBS 120377</strain>
    </source>
</reference>
<dbReference type="SUPFAM" id="SSF53901">
    <property type="entry name" value="Thiolase-like"/>
    <property type="match status" value="1"/>
</dbReference>
<dbReference type="Pfam" id="PF08240">
    <property type="entry name" value="ADH_N"/>
    <property type="match status" value="1"/>
</dbReference>
<dbReference type="InterPro" id="IPR014043">
    <property type="entry name" value="Acyl_transferase_dom"/>
</dbReference>
<dbReference type="InterPro" id="IPR018201">
    <property type="entry name" value="Ketoacyl_synth_AS"/>
</dbReference>
<evidence type="ECO:0000259" key="7">
    <source>
        <dbReference type="PROSITE" id="PS50075"/>
    </source>
</evidence>
<dbReference type="FunFam" id="3.40.366.10:FF:000002">
    <property type="entry name" value="Probable polyketide synthase 2"/>
    <property type="match status" value="1"/>
</dbReference>
<feature type="domain" description="Carrier" evidence="7">
    <location>
        <begin position="2195"/>
        <end position="2272"/>
    </location>
</feature>
<dbReference type="SUPFAM" id="SSF52151">
    <property type="entry name" value="FabD/lysophospholipase-like"/>
    <property type="match status" value="1"/>
</dbReference>
<dbReference type="KEGG" id="psco:LY89DRAFT_1527"/>
<evidence type="ECO:0000313" key="10">
    <source>
        <dbReference type="EMBL" id="KUJ23725.1"/>
    </source>
</evidence>
<dbReference type="Pfam" id="PF21089">
    <property type="entry name" value="PKS_DH_N"/>
    <property type="match status" value="1"/>
</dbReference>
<dbReference type="PANTHER" id="PTHR43775">
    <property type="entry name" value="FATTY ACID SYNTHASE"/>
    <property type="match status" value="1"/>
</dbReference>
<evidence type="ECO:0000313" key="11">
    <source>
        <dbReference type="Proteomes" id="UP000070700"/>
    </source>
</evidence>
<accession>A0A194XTT0</accession>
<dbReference type="SMART" id="SM00823">
    <property type="entry name" value="PKS_PP"/>
    <property type="match status" value="1"/>
</dbReference>
<feature type="domain" description="Ketosynthase family 3 (KS3)" evidence="8">
    <location>
        <begin position="50"/>
        <end position="474"/>
    </location>
</feature>
<dbReference type="RefSeq" id="XP_018078080.1">
    <property type="nucleotide sequence ID" value="XM_018205420.1"/>
</dbReference>
<dbReference type="InterPro" id="IPR009081">
    <property type="entry name" value="PP-bd_ACP"/>
</dbReference>
<dbReference type="InterPro" id="IPR049551">
    <property type="entry name" value="PKS_DH_C"/>
</dbReference>
<evidence type="ECO:0000256" key="4">
    <source>
        <dbReference type="ARBA" id="ARBA00023268"/>
    </source>
</evidence>
<dbReference type="EMBL" id="KQ947404">
    <property type="protein sequence ID" value="KUJ23725.1"/>
    <property type="molecule type" value="Genomic_DNA"/>
</dbReference>
<dbReference type="InterPro" id="IPR036291">
    <property type="entry name" value="NAD(P)-bd_dom_sf"/>
</dbReference>
<keyword evidence="3" id="KW-0808">Transferase</keyword>
<dbReference type="SMART" id="SM00827">
    <property type="entry name" value="PKS_AT"/>
    <property type="match status" value="1"/>
</dbReference>
<evidence type="ECO:0000256" key="1">
    <source>
        <dbReference type="ARBA" id="ARBA00022450"/>
    </source>
</evidence>
<dbReference type="PROSITE" id="PS00606">
    <property type="entry name" value="KS3_1"/>
    <property type="match status" value="1"/>
</dbReference>
<dbReference type="Proteomes" id="UP000070700">
    <property type="component" value="Unassembled WGS sequence"/>
</dbReference>
<dbReference type="GO" id="GO:0031177">
    <property type="term" value="F:phosphopantetheine binding"/>
    <property type="evidence" value="ECO:0007669"/>
    <property type="project" value="InterPro"/>
</dbReference>
<dbReference type="InterPro" id="IPR036736">
    <property type="entry name" value="ACP-like_sf"/>
</dbReference>
<dbReference type="GO" id="GO:1901336">
    <property type="term" value="P:lactone biosynthetic process"/>
    <property type="evidence" value="ECO:0007669"/>
    <property type="project" value="UniProtKB-ARBA"/>
</dbReference>
<dbReference type="InterPro" id="IPR016039">
    <property type="entry name" value="Thiolase-like"/>
</dbReference>
<dbReference type="InterPro" id="IPR016036">
    <property type="entry name" value="Malonyl_transacylase_ACP-bd"/>
</dbReference>
<dbReference type="OrthoDB" id="329835at2759"/>
<feature type="region of interest" description="C-terminal hotdog fold" evidence="5">
    <location>
        <begin position="1135"/>
        <end position="1292"/>
    </location>
</feature>
<evidence type="ECO:0000259" key="9">
    <source>
        <dbReference type="PROSITE" id="PS52019"/>
    </source>
</evidence>
<dbReference type="SUPFAM" id="SSF51735">
    <property type="entry name" value="NAD(P)-binding Rossmann-fold domains"/>
    <property type="match status" value="2"/>
</dbReference>
<keyword evidence="11" id="KW-1185">Reference proteome</keyword>
<feature type="region of interest" description="N-terminal hotdog fold" evidence="5">
    <location>
        <begin position="971"/>
        <end position="1106"/>
    </location>
</feature>
<dbReference type="CDD" id="cd00833">
    <property type="entry name" value="PKS"/>
    <property type="match status" value="1"/>
</dbReference>
<dbReference type="Gene3D" id="3.10.129.110">
    <property type="entry name" value="Polyketide synthase dehydratase"/>
    <property type="match status" value="1"/>
</dbReference>
<dbReference type="InterPro" id="IPR016035">
    <property type="entry name" value="Acyl_Trfase/lysoPLipase"/>
</dbReference>
<dbReference type="Pfam" id="PF14765">
    <property type="entry name" value="PS-DH"/>
    <property type="match status" value="1"/>
</dbReference>
<keyword evidence="4" id="KW-0511">Multifunctional enzyme</keyword>
<dbReference type="SUPFAM" id="SSF47336">
    <property type="entry name" value="ACP-like"/>
    <property type="match status" value="1"/>
</dbReference>
<evidence type="ECO:0000256" key="5">
    <source>
        <dbReference type="PROSITE-ProRule" id="PRU01363"/>
    </source>
</evidence>
<dbReference type="InterPro" id="IPR013968">
    <property type="entry name" value="PKS_KR"/>
</dbReference>
<dbReference type="InterPro" id="IPR001227">
    <property type="entry name" value="Ac_transferase_dom_sf"/>
</dbReference>
<dbReference type="Pfam" id="PF00698">
    <property type="entry name" value="Acyl_transf_1"/>
    <property type="match status" value="1"/>
</dbReference>
<dbReference type="InterPro" id="IPR020841">
    <property type="entry name" value="PKS_Beta-ketoAc_synthase_dom"/>
</dbReference>
<dbReference type="Gene3D" id="3.40.47.10">
    <property type="match status" value="1"/>
</dbReference>
<dbReference type="PROSITE" id="PS50075">
    <property type="entry name" value="CARRIER"/>
    <property type="match status" value="1"/>
</dbReference>
<dbReference type="FunFam" id="3.40.50.720:FF:000209">
    <property type="entry name" value="Polyketide synthase Pks12"/>
    <property type="match status" value="1"/>
</dbReference>
<dbReference type="InterPro" id="IPR013154">
    <property type="entry name" value="ADH-like_N"/>
</dbReference>
<dbReference type="Gene3D" id="3.30.70.3290">
    <property type="match status" value="1"/>
</dbReference>
<dbReference type="PROSITE" id="PS52004">
    <property type="entry name" value="KS3_2"/>
    <property type="match status" value="1"/>
</dbReference>
<dbReference type="InterPro" id="IPR020806">
    <property type="entry name" value="PKS_PP-bd"/>
</dbReference>
<dbReference type="Gene3D" id="1.10.1200.10">
    <property type="entry name" value="ACP-like"/>
    <property type="match status" value="1"/>
</dbReference>
<dbReference type="STRING" id="149040.A0A194XTT0"/>
<dbReference type="Pfam" id="PF08659">
    <property type="entry name" value="KR"/>
    <property type="match status" value="1"/>
</dbReference>
<dbReference type="InterPro" id="IPR049900">
    <property type="entry name" value="PKS_mFAS_DH"/>
</dbReference>
<dbReference type="GeneID" id="28815146"/>
<dbReference type="InterPro" id="IPR057326">
    <property type="entry name" value="KR_dom"/>
</dbReference>
<dbReference type="SMART" id="SM00825">
    <property type="entry name" value="PKS_KS"/>
    <property type="match status" value="1"/>
</dbReference>
<dbReference type="Pfam" id="PF23297">
    <property type="entry name" value="ACP_SdgA_C"/>
    <property type="match status" value="1"/>
</dbReference>
<evidence type="ECO:0000256" key="3">
    <source>
        <dbReference type="ARBA" id="ARBA00022679"/>
    </source>
</evidence>
<dbReference type="InterPro" id="IPR049552">
    <property type="entry name" value="PKS_DH_N"/>
</dbReference>
<dbReference type="InterPro" id="IPR042104">
    <property type="entry name" value="PKS_dehydratase_sf"/>
</dbReference>
<dbReference type="InterPro" id="IPR020843">
    <property type="entry name" value="ER"/>
</dbReference>
<dbReference type="PANTHER" id="PTHR43775:SF13">
    <property type="entry name" value="POLYKETIDE SYNTHASE 1"/>
    <property type="match status" value="1"/>
</dbReference>
<dbReference type="PROSITE" id="PS52019">
    <property type="entry name" value="PKS_MFAS_DH"/>
    <property type="match status" value="1"/>
</dbReference>
<feature type="domain" description="PKS/mFAS DH" evidence="9">
    <location>
        <begin position="971"/>
        <end position="1292"/>
    </location>
</feature>
<dbReference type="Gene3D" id="3.40.366.10">
    <property type="entry name" value="Malonyl-Coenzyme A Acyl Carrier Protein, domain 2"/>
    <property type="match status" value="1"/>
</dbReference>
<dbReference type="SUPFAM" id="SSF55048">
    <property type="entry name" value="Probable ACP-binding domain of malonyl-CoA ACP transacylase"/>
    <property type="match status" value="1"/>
</dbReference>
<dbReference type="GO" id="GO:0006633">
    <property type="term" value="P:fatty acid biosynthetic process"/>
    <property type="evidence" value="ECO:0007669"/>
    <property type="project" value="InterPro"/>
</dbReference>
<dbReference type="GO" id="GO:0044550">
    <property type="term" value="P:secondary metabolite biosynthetic process"/>
    <property type="evidence" value="ECO:0007669"/>
    <property type="project" value="TreeGrafter"/>
</dbReference>
<dbReference type="GO" id="GO:0016491">
    <property type="term" value="F:oxidoreductase activity"/>
    <property type="evidence" value="ECO:0007669"/>
    <property type="project" value="InterPro"/>
</dbReference>
<keyword evidence="2" id="KW-0597">Phosphoprotein</keyword>
<evidence type="ECO:0000256" key="2">
    <source>
        <dbReference type="ARBA" id="ARBA00022553"/>
    </source>
</evidence>
<dbReference type="InParanoid" id="A0A194XTT0"/>
<organism evidence="10 11">
    <name type="scientific">Mollisia scopiformis</name>
    <name type="common">Conifer needle endophyte fungus</name>
    <name type="synonym">Phialocephala scopiformis</name>
    <dbReference type="NCBI Taxonomy" id="149040"/>
    <lineage>
        <taxon>Eukaryota</taxon>
        <taxon>Fungi</taxon>
        <taxon>Dikarya</taxon>
        <taxon>Ascomycota</taxon>
        <taxon>Pezizomycotina</taxon>
        <taxon>Leotiomycetes</taxon>
        <taxon>Helotiales</taxon>
        <taxon>Mollisiaceae</taxon>
        <taxon>Mollisia</taxon>
    </lineage>
</organism>
<feature type="active site" description="Proton acceptor; for dehydratase activity" evidence="5">
    <location>
        <position position="1003"/>
    </location>
</feature>
<dbReference type="Pfam" id="PF02801">
    <property type="entry name" value="Ketoacyl-synt_C"/>
    <property type="match status" value="1"/>
</dbReference>
<dbReference type="InterPro" id="IPR014031">
    <property type="entry name" value="Ketoacyl_synth_C"/>
</dbReference>
<feature type="active site" description="Proton donor; for dehydratase activity" evidence="5">
    <location>
        <position position="1200"/>
    </location>
</feature>
<dbReference type="InterPro" id="IPR014030">
    <property type="entry name" value="Ketoacyl_synth_N"/>
</dbReference>
<dbReference type="InterPro" id="IPR020807">
    <property type="entry name" value="PKS_DH"/>
</dbReference>
<dbReference type="GO" id="GO:0004312">
    <property type="term" value="F:fatty acid synthase activity"/>
    <property type="evidence" value="ECO:0007669"/>
    <property type="project" value="TreeGrafter"/>
</dbReference>
<dbReference type="SUPFAM" id="SSF50129">
    <property type="entry name" value="GroES-like"/>
    <property type="match status" value="1"/>
</dbReference>
<sequence>MAPSAMPTNGESYDHPYARLGTNLNGNGNSNGHSNGIPNTNGAAPKNAETVPIAIVGMGCRLPGDVKGAEEFWEFLARARSGWSPIPESRFKHAAFHHPNPDKEGCYNPEGGHFIDEDVGLFDAPFFNITEKEAISMDPQQRLLLECTYEALENAGIPKEKLVKQSVGVYVGGSFADYELRNCRDLDTTPVFQATGCAQSLLANRISYFFDFAGPSFTVDTACSSSLTALHLACQSLRTGESTSAIVASCHLNILPDYFVTMSMSSLFSDTGRSFAFDHRGTGFGRGEGVGCVVLKPLDEAIKARDSIRAVIVGTGVNQDGRTKGITMPSGDAQVNLMKSVYEKAHLDATLTGYVEAHGTGTKVGDPIEAKALHEVFGKGRTPKQPLFVGSVKSNIGHLEGASGIVSVIKSAMMLQKGFILPNYNFQKGNPKIPFEEWGLKVPTTQRPWPRGKKYISINNFGFGGGNAHIALEKAPAASKGLIERTNDTLATGTKSAPKRIFVLSANDKPALQAQMNDLTVYLEQRPEVFQNSLLPNLAYTLGQRRSVLSYKMAIPARASAELIPALASSDTVLSRATKEPRIGFVFTGQGAQWHAMGRELLDAYPVVAATMEKIDRYLSDIGADFSMIDELSRDSESSRVSEAHISQPACTAVQLALTDLLKSWGIKPAAVTGHSSGEIGAAYAAGALSLESCVAIAYFRGQSIISLKRGFPELKGAMMAVGGSAEEVRPMMKLLKEGRAVVACINSPSSITASGDKDAINELQKVIEEKQMFNRKLRVDTAYHSHHMNLVAEEYRNSIKNVNPHPSTTTTFHSSLLGRQVETSELGPNYWVENLTCPVRFSEALQSMCKPIDGSTTPGVDVLVEVGPHAALEGPVKQILKFLGGNATKLPYASALLRNKDAVDTTVHLAATLFTKGALVDFGAINFPFPGVKAPELLTNLPKYPWNHSTKFWHSSRIAEKHTDRPFARNDLIGTLASYSNDLEPTWRNIIRADDMPWVRHHKMQSMSVYPMAGYIAMALEAASQRAALRNVAFDKFELREVTVSRPLVINEGNDIETNITLRSFAEGTRTSSDSWDEFRIFSWSKDRSWIEHCRGLISVVKSADGNIVDGAQQLLDTKAELISKMSSFNEACTSEVNTPLMYETLSEAGAGYGPSFQGLENCRASDNHAVADLIIPDTASLMPKHYEPDFIIHPAFLDQFIQIVWPIFGAGWKGLNVLYMPSFIQSMSLSTGITRKAGDRMKVFGTGKPTPAHPIPTKLSLFATSFESGDEALISMSDLVMTPVFAGSDASSSAANRELCYKLQWEPVHAEHQANGVEEHDAHINGINGVNGTNETNGVNGSHATNGTNGVNGTNGTTTPKFETEVVIIGDETSQSSLISSVKDLITDFTHSSPTQGSLGSVATDGKICVVLSELDRPVVSSLNSDDFQAVKKMLTGAAGVLWAVRGAYTDSSKPDAEMVIGMARSVRSETLLKFATLDLGTTPQLSNTGTADKILEVFKSSFSPDAPTIGGDMEFQEREGKLLVPRVVEDLDMNKFVHQETQPVAAPDLQPFHQTGRPLKIAIETPGALDTLYFTDDLAVGTPLPDYEVEIEVKATSMNFKDIMISMGQLPSKYIGVECAGIISAIGSKVTDLQVGDRVCAMSEGAYSTYTRCLGTSAQKISDSMSFEDASTIPVIYCTAYYSLFDLGRLTKGETVLIHAAAGGVGQAAIILSQMIGAEIFATVGSVAKKEFLMSKYQIPEDHIFYSRNTSFAKAIKRATNGQGVDVVLNSLASDALRETWDSLAHFGRFIEIGKRDITGNTRLEMARFEHNAMFASVDLTVVAAERPKIMKRLLSDVFDLMGKGLVRPISPITTFPISDVETAFRTLQGGKIMGKIVIVPHAEDQVKAVPRKTPNNLLAADATYVIIGGTGGLGRSMSRWMISKGARNIVLLSRSGSATGKVAELIEEAKSVEANIVVKSCDVANLSQVEKLIKEDLASLPPIKGVIHAAMVLHDVLFEKMTHDQWTSVVQPKVAGAWNFHNTLLSTSQSLDFFILLSSAAGAVGNRGQAAYAAANCFLNAFAQYRHTLGLPASSIDLTAVSDAGYLVESGGERQKEVMENLGSESISEKEVLALIGAAITGKMGDSANGHCITGLKIAPEKMNDIFWISDAKFTHLREAAEKEASSLTSASASANISISAALKACSSRAVAIDLITEALLSKISAVLMVPREEMDASKPIVVYGLDSLVAIEIRNWITRELEASLQVLELLTSGSFTALAETVLGKSKLGVKFLEINGVVEEK</sequence>
<dbReference type="SMART" id="SM00829">
    <property type="entry name" value="PKS_ER"/>
    <property type="match status" value="1"/>
</dbReference>
<protein>
    <submittedName>
        <fullName evidence="10">Putative polyketide synthase</fullName>
    </submittedName>
</protein>
<dbReference type="SMART" id="SM00822">
    <property type="entry name" value="PKS_KR"/>
    <property type="match status" value="1"/>
</dbReference>
<name>A0A194XTT0_MOLSC</name>
<dbReference type="Pfam" id="PF13602">
    <property type="entry name" value="ADH_zinc_N_2"/>
    <property type="match status" value="1"/>
</dbReference>
<dbReference type="Pfam" id="PF23114">
    <property type="entry name" value="NAD-bd_HRPKS_sdrA"/>
    <property type="match status" value="1"/>
</dbReference>
<dbReference type="Pfam" id="PF00109">
    <property type="entry name" value="ketoacyl-synt"/>
    <property type="match status" value="1"/>
</dbReference>
<dbReference type="Pfam" id="PF16197">
    <property type="entry name" value="KAsynt_C_assoc"/>
    <property type="match status" value="1"/>
</dbReference>
<dbReference type="Gene3D" id="3.90.180.10">
    <property type="entry name" value="Medium-chain alcohol dehydrogenases, catalytic domain"/>
    <property type="match status" value="1"/>
</dbReference>
<gene>
    <name evidence="10" type="ORF">LY89DRAFT_1527</name>
</gene>
<dbReference type="InterPro" id="IPR056501">
    <property type="entry name" value="NAD-bd_HRPKS_sdrA"/>
</dbReference>
<dbReference type="GO" id="GO:0004315">
    <property type="term" value="F:3-oxoacyl-[acyl-carrier-protein] synthase activity"/>
    <property type="evidence" value="ECO:0007669"/>
    <property type="project" value="InterPro"/>
</dbReference>